<gene>
    <name evidence="1" type="ORF">AWRI3578_g279</name>
</gene>
<protein>
    <submittedName>
        <fullName evidence="1">Uncharacterized protein</fullName>
    </submittedName>
</protein>
<keyword evidence="2" id="KW-1185">Reference proteome</keyword>
<evidence type="ECO:0000313" key="2">
    <source>
        <dbReference type="Proteomes" id="UP000095605"/>
    </source>
</evidence>
<sequence>MSTLQPNHSVSSRRVNAQNLKSYAGNPEPVKVFGRIDFAKNYKVGELLNSAIANPSVLEDADGHEKWEIHIDSPICLKSMSTYAGNAEDDGENALDYGAEWITLRKCKIPTNMLCSIVEDLVEYLKIDTENDKSHFFFEFLVTSDGNGDITYKIHDYYLAPFLNDKPNIKGILTLCKLSEEGSQLSDVLYRNDI</sequence>
<accession>A0A1E5RW33</accession>
<name>A0A1E5RW33_9ASCO</name>
<proteinExistence type="predicted"/>
<dbReference type="EMBL" id="LPNL01000002">
    <property type="protein sequence ID" value="OEJ91170.1"/>
    <property type="molecule type" value="Genomic_DNA"/>
</dbReference>
<organism evidence="1 2">
    <name type="scientific">Hanseniaspora opuntiae</name>
    <dbReference type="NCBI Taxonomy" id="211096"/>
    <lineage>
        <taxon>Eukaryota</taxon>
        <taxon>Fungi</taxon>
        <taxon>Dikarya</taxon>
        <taxon>Ascomycota</taxon>
        <taxon>Saccharomycotina</taxon>
        <taxon>Saccharomycetes</taxon>
        <taxon>Saccharomycodales</taxon>
        <taxon>Saccharomycodaceae</taxon>
        <taxon>Hanseniaspora</taxon>
    </lineage>
</organism>
<comment type="caution">
    <text evidence="1">The sequence shown here is derived from an EMBL/GenBank/DDBJ whole genome shotgun (WGS) entry which is preliminary data.</text>
</comment>
<reference evidence="2" key="1">
    <citation type="journal article" date="2016" name="Genome Announc.">
        <title>Genome sequences of three species of Hanseniaspora isolated from spontaneous wine fermentations.</title>
        <authorList>
            <person name="Sternes P.R."/>
            <person name="Lee D."/>
            <person name="Kutyna D.R."/>
            <person name="Borneman A.R."/>
        </authorList>
    </citation>
    <scope>NUCLEOTIDE SEQUENCE [LARGE SCALE GENOMIC DNA]</scope>
    <source>
        <strain evidence="2">AWRI3578</strain>
    </source>
</reference>
<dbReference type="Proteomes" id="UP000095605">
    <property type="component" value="Unassembled WGS sequence"/>
</dbReference>
<dbReference type="AlphaFoldDB" id="A0A1E5RW33"/>
<evidence type="ECO:0000313" key="1">
    <source>
        <dbReference type="EMBL" id="OEJ91170.1"/>
    </source>
</evidence>
<dbReference type="OrthoDB" id="3969541at2759"/>